<gene>
    <name evidence="2" type="ORF">AVDCRST_MAG11-393</name>
</gene>
<feature type="region of interest" description="Disordered" evidence="1">
    <location>
        <begin position="701"/>
        <end position="900"/>
    </location>
</feature>
<feature type="compositionally biased region" description="Low complexity" evidence="1">
    <location>
        <begin position="934"/>
        <end position="945"/>
    </location>
</feature>
<feature type="compositionally biased region" description="Basic and acidic residues" evidence="1">
    <location>
        <begin position="768"/>
        <end position="787"/>
    </location>
</feature>
<feature type="compositionally biased region" description="Basic residues" evidence="1">
    <location>
        <begin position="380"/>
        <end position="389"/>
    </location>
</feature>
<feature type="compositionally biased region" description="Basic and acidic residues" evidence="1">
    <location>
        <begin position="834"/>
        <end position="845"/>
    </location>
</feature>
<feature type="region of interest" description="Disordered" evidence="1">
    <location>
        <begin position="468"/>
        <end position="559"/>
    </location>
</feature>
<feature type="non-terminal residue" evidence="2">
    <location>
        <position position="1"/>
    </location>
</feature>
<feature type="region of interest" description="Disordered" evidence="1">
    <location>
        <begin position="1"/>
        <end position="177"/>
    </location>
</feature>
<evidence type="ECO:0000256" key="1">
    <source>
        <dbReference type="SAM" id="MobiDB-lite"/>
    </source>
</evidence>
<reference evidence="2" key="1">
    <citation type="submission" date="2020-02" db="EMBL/GenBank/DDBJ databases">
        <authorList>
            <person name="Meier V. D."/>
        </authorList>
    </citation>
    <scope>NUCLEOTIDE SEQUENCE</scope>
    <source>
        <strain evidence="2">AVDCRST_MAG11</strain>
    </source>
</reference>
<feature type="compositionally biased region" description="Basic residues" evidence="1">
    <location>
        <begin position="519"/>
        <end position="534"/>
    </location>
</feature>
<feature type="compositionally biased region" description="Basic and acidic residues" evidence="1">
    <location>
        <begin position="960"/>
        <end position="980"/>
    </location>
</feature>
<feature type="compositionally biased region" description="Basic residues" evidence="1">
    <location>
        <begin position="145"/>
        <end position="160"/>
    </location>
</feature>
<feature type="compositionally biased region" description="Basic and acidic residues" evidence="1">
    <location>
        <begin position="468"/>
        <end position="501"/>
    </location>
</feature>
<feature type="compositionally biased region" description="Basic residues" evidence="1">
    <location>
        <begin position="220"/>
        <end position="229"/>
    </location>
</feature>
<protein>
    <submittedName>
        <fullName evidence="2">Outer membrane TonB-dependent transporter, utilization system for glycans and polysaccharides (PUL), SusC family</fullName>
    </submittedName>
</protein>
<feature type="compositionally biased region" description="Basic and acidic residues" evidence="1">
    <location>
        <begin position="853"/>
        <end position="876"/>
    </location>
</feature>
<feature type="non-terminal residue" evidence="2">
    <location>
        <position position="1010"/>
    </location>
</feature>
<feature type="compositionally biased region" description="Basic and acidic residues" evidence="1">
    <location>
        <begin position="66"/>
        <end position="84"/>
    </location>
</feature>
<dbReference type="AlphaFoldDB" id="A0A6J4K3L2"/>
<feature type="compositionally biased region" description="Basic residues" evidence="1">
    <location>
        <begin position="671"/>
        <end position="684"/>
    </location>
</feature>
<evidence type="ECO:0000313" key="2">
    <source>
        <dbReference type="EMBL" id="CAA9294817.1"/>
    </source>
</evidence>
<feature type="compositionally biased region" description="Basic and acidic residues" evidence="1">
    <location>
        <begin position="717"/>
        <end position="735"/>
    </location>
</feature>
<name>A0A6J4K3L2_9BACT</name>
<feature type="compositionally biased region" description="Basic residues" evidence="1">
    <location>
        <begin position="502"/>
        <end position="511"/>
    </location>
</feature>
<feature type="compositionally biased region" description="Basic residues" evidence="1">
    <location>
        <begin position="12"/>
        <end position="39"/>
    </location>
</feature>
<feature type="compositionally biased region" description="Basic and acidic residues" evidence="1">
    <location>
        <begin position="304"/>
        <end position="314"/>
    </location>
</feature>
<proteinExistence type="predicted"/>
<feature type="compositionally biased region" description="Basic residues" evidence="1">
    <location>
        <begin position="946"/>
        <end position="957"/>
    </location>
</feature>
<sequence length="1010" mass="112874">GQVACPMGARARAQRRAPRCRPRAGRRHRPGPRHRRRLRCACGRRAGRGRGRRGRRGHRGRRPLHHRADADRAAGGDRPADRLRAGAAAGHGHRRPAGHGRLRAARGGRRPRPGRRHRLGGAHLAPRPGHERGLGGQRRAAQHAGGRRRPGAAGQGRRRADRAELRQPGGRRHLGAAARDELVHLRLRPAVRDRRRDRRQQLGAAPRPRRPQQHAEPPRRHQPGRHRAHRGDPRRGRRGALRVAGEQRRGADLHAPRARRPAEGGVPDAVLRQPPARGAPGQLLPVQRRRRHGDAVQLPGRALPRGERLREQPERRRRHRADAVLHRRLVDRGGGDPPGDRRVAPHRARERHAADLPVAAPRGRRQLHEQPGQPAAQRRGERRAHGLRLRAHDRQPVPRQRGVPGGHGGQPAARHRALPLPAGDQPLPREPARAVGAAVQLQRRLHVRVRRLRAAGARVLPARLLPERAGGHRPVGQRDPRLAADRPERRRDAHDAADGRRRAGHLVRRQLHVAGDRDHHRRRVQPGAHRRAGERRRDAGRHAGAGGAAHPRRLRAADRVVRQPALPHRRAARRRVVDVRRGRAVAALPQGVGVVRALRRGVVPRERARAVALVAAPARGARLRRQPAVGAQRLLPVRRVQLRELRREAGAREQHHARQPAAQARAAARGGGRRRRRAVRRPHLARGDVLRQARLGAALLPPGVAEHRLQPPVLRHRRDDEQGARAARAHGEPRRPAPAVGVDVHLHAQPQPRRRAHHPGVHLGLRVPEPDPGGRARRDLLRRVRDEELPDGGAPHRLARPPAHLHGPAVAGDRDGARGARGALRRRVQQRDAAQARRPEPELARLRAQRVPRRVERAPPRAVRRELRQRRDEPHAPDPGPQLRVEQPRGRARAPALRRPAQAAAGVPVLEVQHLRAVRRGRELREAARARALVHAQRPAAAHRAATGHRPHARRAQPLRLDRLHGLRPRGELPRPEPRDHHGHRGGSRLRLRLVPHPAHLVHQRPVHLL</sequence>
<accession>A0A6J4K3L2</accession>
<dbReference type="EMBL" id="CADCTU010000091">
    <property type="protein sequence ID" value="CAA9294817.1"/>
    <property type="molecule type" value="Genomic_DNA"/>
</dbReference>
<feature type="region of interest" description="Disordered" evidence="1">
    <location>
        <begin position="189"/>
        <end position="418"/>
    </location>
</feature>
<feature type="region of interest" description="Disordered" evidence="1">
    <location>
        <begin position="934"/>
        <end position="987"/>
    </location>
</feature>
<feature type="compositionally biased region" description="Basic and acidic residues" evidence="1">
    <location>
        <begin position="321"/>
        <end position="343"/>
    </location>
</feature>
<feature type="region of interest" description="Disordered" evidence="1">
    <location>
        <begin position="649"/>
        <end position="687"/>
    </location>
</feature>
<feature type="compositionally biased region" description="Basic residues" evidence="1">
    <location>
        <begin position="91"/>
        <end position="120"/>
    </location>
</feature>
<feature type="compositionally biased region" description="Low complexity" evidence="1">
    <location>
        <begin position="659"/>
        <end position="668"/>
    </location>
</feature>
<feature type="compositionally biased region" description="Basic and acidic residues" evidence="1">
    <location>
        <begin position="245"/>
        <end position="255"/>
    </location>
</feature>
<feature type="compositionally biased region" description="Basic residues" evidence="1">
    <location>
        <begin position="45"/>
        <end position="65"/>
    </location>
</feature>
<organism evidence="2">
    <name type="scientific">uncultured Gemmatimonadaceae bacterium</name>
    <dbReference type="NCBI Taxonomy" id="246130"/>
    <lineage>
        <taxon>Bacteria</taxon>
        <taxon>Pseudomonadati</taxon>
        <taxon>Gemmatimonadota</taxon>
        <taxon>Gemmatimonadia</taxon>
        <taxon>Gemmatimonadales</taxon>
        <taxon>Gemmatimonadaceae</taxon>
        <taxon>environmental samples</taxon>
    </lineage>
</organism>